<dbReference type="OrthoDB" id="568239at2"/>
<gene>
    <name evidence="2" type="ORF">ATC1_13926</name>
</gene>
<accession>A0A0S7BVS9</accession>
<evidence type="ECO:0000313" key="3">
    <source>
        <dbReference type="Proteomes" id="UP000053370"/>
    </source>
</evidence>
<sequence>MLVKIEVRNRFGDYLGDLFDGSAKIGEYEAFPLKLILFSDQDIELFSLQVGDEFLIKKKNSFILAKTGDQVSGRRGEIRTRVFFKDEHIKTGFIFIRNGNFNDIHYRYLIRDLAKLINIASLDQTIVESDAADLSQEFQNIYDHRLLEINSYVTSLMQIMREISQSPRRTIIKNYHLEIDGKNQKIDSRTIRWNSIHNGQTKDRVITYNNVESYDLYENQFIAYSLCRLNRYLFSLQKDFIYAIDQKIINVKHRLIDFQNYVEIKGGGYEEQLRAQFKNKQIESLKRALTGLEDARNIKLPVYREKIDQIVHKIDQCLCNSFMSNVSRKQDFVLTPSLVLLCDPLYNRVYLHYKKIQEELKLDEREKIEQLLERTPIERTSKLYEYWIFLQVYLELRKMGFNLPDGGHGIESIIDKTHFKLCSGGELRLTGDHELYGYKGRTIEIKINYEKRIGTDESSLLPDIFLEFERFSKKILILDAKYRNYDQQGLDWYQDDIEKTAYHKYKLLETESTAGQWTPIEGIEDLRKNIAASFIIHSHPDFQRFLDYGSGGHANEYGAIPLVPEEPIYNPTPLKRLIKMFLRMQLRIFDVCWSEAHPKPVRAEKVGNKTNGNNSWEGEYRCPVCNNRWWVNHCGHWCKGDGVRVLKITFSDPTDNFFDFDEELRMGEKQVLKCSNCNHGYVKNY</sequence>
<protein>
    <recommendedName>
        <fullName evidence="1">DUF2357 domain-containing protein</fullName>
    </recommendedName>
</protein>
<keyword evidence="3" id="KW-1185">Reference proteome</keyword>
<evidence type="ECO:0000313" key="2">
    <source>
        <dbReference type="EMBL" id="GAP40944.1"/>
    </source>
</evidence>
<dbReference type="InterPro" id="IPR007505">
    <property type="entry name" value="PDDEXK_7"/>
</dbReference>
<proteinExistence type="predicted"/>
<evidence type="ECO:0000259" key="1">
    <source>
        <dbReference type="Pfam" id="PF09823"/>
    </source>
</evidence>
<dbReference type="AlphaFoldDB" id="A0A0S7BVS9"/>
<dbReference type="RefSeq" id="WP_062281168.1">
    <property type="nucleotide sequence ID" value="NZ_DF968181.1"/>
</dbReference>
<dbReference type="InterPro" id="IPR018633">
    <property type="entry name" value="DUF2357"/>
</dbReference>
<dbReference type="Pfam" id="PF09823">
    <property type="entry name" value="DUF2357"/>
    <property type="match status" value="1"/>
</dbReference>
<dbReference type="Pfam" id="PF04411">
    <property type="entry name" value="PDDEXK_7"/>
    <property type="match status" value="1"/>
</dbReference>
<dbReference type="EMBL" id="DF968181">
    <property type="protein sequence ID" value="GAP40944.1"/>
    <property type="molecule type" value="Genomic_DNA"/>
</dbReference>
<dbReference type="Proteomes" id="UP000053370">
    <property type="component" value="Unassembled WGS sequence"/>
</dbReference>
<name>A0A0S7BVS9_9CHLR</name>
<reference evidence="2" key="1">
    <citation type="journal article" date="2015" name="Genome Announc.">
        <title>Draft Genome Sequence of Anaerolineae Strain TC1, a Novel Isolate from a Methanogenic Wastewater Treatment System.</title>
        <authorList>
            <person name="Matsuura N."/>
            <person name="Tourlousse D.M."/>
            <person name="Sun L."/>
            <person name="Toyonaga M."/>
            <person name="Kuroda K."/>
            <person name="Ohashi A."/>
            <person name="Cruz R."/>
            <person name="Yamaguchi T."/>
            <person name="Sekiguchi Y."/>
        </authorList>
    </citation>
    <scope>NUCLEOTIDE SEQUENCE [LARGE SCALE GENOMIC DNA]</scope>
    <source>
        <strain evidence="2">TC1</strain>
    </source>
</reference>
<feature type="domain" description="DUF2357" evidence="1">
    <location>
        <begin position="110"/>
        <end position="239"/>
    </location>
</feature>
<organism evidence="2">
    <name type="scientific">Flexilinea flocculi</name>
    <dbReference type="NCBI Taxonomy" id="1678840"/>
    <lineage>
        <taxon>Bacteria</taxon>
        <taxon>Bacillati</taxon>
        <taxon>Chloroflexota</taxon>
        <taxon>Anaerolineae</taxon>
        <taxon>Anaerolineales</taxon>
        <taxon>Anaerolineaceae</taxon>
        <taxon>Flexilinea</taxon>
    </lineage>
</organism>